<gene>
    <name evidence="2" type="ORF">X943_004086</name>
</gene>
<keyword evidence="3" id="KW-1185">Reference proteome</keyword>
<name>A0AAD9G9T2_BABDI</name>
<evidence type="ECO:0000256" key="1">
    <source>
        <dbReference type="SAM" id="Phobius"/>
    </source>
</evidence>
<comment type="caution">
    <text evidence="2">The sequence shown here is derived from an EMBL/GenBank/DDBJ whole genome shotgun (WGS) entry which is preliminary data.</text>
</comment>
<reference evidence="2" key="1">
    <citation type="journal article" date="2014" name="Nucleic Acids Res.">
        <title>The evolutionary dynamics of variant antigen genes in Babesia reveal a history of genomic innovation underlying host-parasite interaction.</title>
        <authorList>
            <person name="Jackson A.P."/>
            <person name="Otto T.D."/>
            <person name="Darby A."/>
            <person name="Ramaprasad A."/>
            <person name="Xia D."/>
            <person name="Echaide I.E."/>
            <person name="Farber M."/>
            <person name="Gahlot S."/>
            <person name="Gamble J."/>
            <person name="Gupta D."/>
            <person name="Gupta Y."/>
            <person name="Jackson L."/>
            <person name="Malandrin L."/>
            <person name="Malas T.B."/>
            <person name="Moussa E."/>
            <person name="Nair M."/>
            <person name="Reid A.J."/>
            <person name="Sanders M."/>
            <person name="Sharma J."/>
            <person name="Tracey A."/>
            <person name="Quail M.A."/>
            <person name="Weir W."/>
            <person name="Wastling J.M."/>
            <person name="Hall N."/>
            <person name="Willadsen P."/>
            <person name="Lingelbach K."/>
            <person name="Shiels B."/>
            <person name="Tait A."/>
            <person name="Berriman M."/>
            <person name="Allred D.R."/>
            <person name="Pain A."/>
        </authorList>
    </citation>
    <scope>NUCLEOTIDE SEQUENCE</scope>
    <source>
        <strain evidence="2">1802A</strain>
    </source>
</reference>
<dbReference type="Proteomes" id="UP001195914">
    <property type="component" value="Unassembled WGS sequence"/>
</dbReference>
<sequence length="120" mass="13668">MRFGVLDNAYNASQQPITGFNRHKLNGVEKFKRDEHFLYLRQYEDVREAPFSRSQAGLPGWQGRIDPAHIEAIAKLRKNCSFIPPANNDHIKRRIRRVSLAVAAGVTVVFSIATSIGVYW</sequence>
<evidence type="ECO:0000313" key="2">
    <source>
        <dbReference type="EMBL" id="KAK1934394.1"/>
    </source>
</evidence>
<proteinExistence type="predicted"/>
<protein>
    <submittedName>
        <fullName evidence="2">Uncharacterized protein</fullName>
    </submittedName>
</protein>
<keyword evidence="1" id="KW-0472">Membrane</keyword>
<dbReference type="AlphaFoldDB" id="A0AAD9G9T2"/>
<keyword evidence="1" id="KW-1133">Transmembrane helix</keyword>
<reference evidence="2" key="2">
    <citation type="submission" date="2021-05" db="EMBL/GenBank/DDBJ databases">
        <authorList>
            <person name="Pain A."/>
        </authorList>
    </citation>
    <scope>NUCLEOTIDE SEQUENCE</scope>
    <source>
        <strain evidence="2">1802A</strain>
    </source>
</reference>
<organism evidence="2 3">
    <name type="scientific">Babesia divergens</name>
    <dbReference type="NCBI Taxonomy" id="32595"/>
    <lineage>
        <taxon>Eukaryota</taxon>
        <taxon>Sar</taxon>
        <taxon>Alveolata</taxon>
        <taxon>Apicomplexa</taxon>
        <taxon>Aconoidasida</taxon>
        <taxon>Piroplasmida</taxon>
        <taxon>Babesiidae</taxon>
        <taxon>Babesia</taxon>
    </lineage>
</organism>
<accession>A0AAD9G9T2</accession>
<feature type="transmembrane region" description="Helical" evidence="1">
    <location>
        <begin position="98"/>
        <end position="119"/>
    </location>
</feature>
<evidence type="ECO:0000313" key="3">
    <source>
        <dbReference type="Proteomes" id="UP001195914"/>
    </source>
</evidence>
<dbReference type="EMBL" id="JAHBMH010000063">
    <property type="protein sequence ID" value="KAK1934394.1"/>
    <property type="molecule type" value="Genomic_DNA"/>
</dbReference>
<keyword evidence="1" id="KW-0812">Transmembrane</keyword>